<dbReference type="EMBL" id="CM010715">
    <property type="protein sequence ID" value="RZC45718.1"/>
    <property type="molecule type" value="Genomic_DNA"/>
</dbReference>
<feature type="region of interest" description="Disordered" evidence="1">
    <location>
        <begin position="1"/>
        <end position="22"/>
    </location>
</feature>
<organism evidence="2 3">
    <name type="scientific">Papaver somniferum</name>
    <name type="common">Opium poppy</name>
    <dbReference type="NCBI Taxonomy" id="3469"/>
    <lineage>
        <taxon>Eukaryota</taxon>
        <taxon>Viridiplantae</taxon>
        <taxon>Streptophyta</taxon>
        <taxon>Embryophyta</taxon>
        <taxon>Tracheophyta</taxon>
        <taxon>Spermatophyta</taxon>
        <taxon>Magnoliopsida</taxon>
        <taxon>Ranunculales</taxon>
        <taxon>Papaveraceae</taxon>
        <taxon>Papaveroideae</taxon>
        <taxon>Papaver</taxon>
    </lineage>
</organism>
<evidence type="ECO:0000256" key="1">
    <source>
        <dbReference type="SAM" id="MobiDB-lite"/>
    </source>
</evidence>
<dbReference type="Proteomes" id="UP000316621">
    <property type="component" value="Chromosome 1"/>
</dbReference>
<sequence length="22" mass="1993">MGFYGDGGGPGDATGYRSGGGG</sequence>
<proteinExistence type="predicted"/>
<reference evidence="2 3" key="1">
    <citation type="journal article" date="2018" name="Science">
        <title>The opium poppy genome and morphinan production.</title>
        <authorList>
            <person name="Guo L."/>
            <person name="Winzer T."/>
            <person name="Yang X."/>
            <person name="Li Y."/>
            <person name="Ning Z."/>
            <person name="He Z."/>
            <person name="Teodor R."/>
            <person name="Lu Y."/>
            <person name="Bowser T.A."/>
            <person name="Graham I.A."/>
            <person name="Ye K."/>
        </authorList>
    </citation>
    <scope>NUCLEOTIDE SEQUENCE [LARGE SCALE GENOMIC DNA]</scope>
    <source>
        <strain evidence="3">cv. HN1</strain>
        <tissue evidence="2">Leaves</tissue>
    </source>
</reference>
<dbReference type="AlphaFoldDB" id="A0A4Y7IDZ1"/>
<keyword evidence="3" id="KW-1185">Reference proteome</keyword>
<gene>
    <name evidence="2" type="ORF">C5167_038676</name>
</gene>
<evidence type="ECO:0000313" key="3">
    <source>
        <dbReference type="Proteomes" id="UP000316621"/>
    </source>
</evidence>
<name>A0A4Y7IDZ1_PAPSO</name>
<protein>
    <submittedName>
        <fullName evidence="2">Uncharacterized protein</fullName>
    </submittedName>
</protein>
<accession>A0A4Y7IDZ1</accession>
<dbReference type="Gramene" id="RZC45718">
    <property type="protein sequence ID" value="RZC45718"/>
    <property type="gene ID" value="C5167_038676"/>
</dbReference>
<evidence type="ECO:0000313" key="2">
    <source>
        <dbReference type="EMBL" id="RZC45718.1"/>
    </source>
</evidence>